<dbReference type="Proteomes" id="UP000321793">
    <property type="component" value="Unassembled WGS sequence"/>
</dbReference>
<comment type="caution">
    <text evidence="4">The sequence shown here is derived from an EMBL/GenBank/DDBJ whole genome shotgun (WGS) entry which is preliminary data.</text>
</comment>
<dbReference type="AlphaFoldDB" id="A0A512SWM3"/>
<dbReference type="InterPro" id="IPR013517">
    <property type="entry name" value="FG-GAP"/>
</dbReference>
<evidence type="ECO:0000256" key="2">
    <source>
        <dbReference type="SAM" id="MobiDB-lite"/>
    </source>
</evidence>
<accession>A0A512SWM3</accession>
<feature type="chain" id="PRO_5021844796" description="VCBS repeat-containing protein" evidence="3">
    <location>
        <begin position="31"/>
        <end position="499"/>
    </location>
</feature>
<evidence type="ECO:0008006" key="6">
    <source>
        <dbReference type="Google" id="ProtNLM"/>
    </source>
</evidence>
<keyword evidence="5" id="KW-1185">Reference proteome</keyword>
<dbReference type="EMBL" id="BKBA01000003">
    <property type="protein sequence ID" value="GEQ12305.1"/>
    <property type="molecule type" value="Genomic_DNA"/>
</dbReference>
<gene>
    <name evidence="4" type="ORF">KLO01_03520</name>
</gene>
<evidence type="ECO:0000256" key="3">
    <source>
        <dbReference type="SAM" id="SignalP"/>
    </source>
</evidence>
<sequence length="499" mass="50947">MQFVARTMSTALVGGLVAAAALVATAPAGAAEPRPGSLTRLDRPGPVGSGATATGTDRRASGRIGADGVVPRREAAAAAALPTVETVCPTGQQVRAAYATAGFEDGRVPNPDYSVGWTVGPPQVGPAPEGDLVAESASSGEEPFESVINPIYTSVDPKASLYVSLTYRGTFDAGEAGLYVNDQSGALAPSAEWRTVRVDASAAADFATAEVFVDLLTGGGPLSTIEIDDVRVWSCAAPTVPPPPPATGIRGDWTGDAVVDLFGVTEAGDLWLYPGRGTGAVSSGVRIGGGWSTYTWVGSPGDVTGDRRSDLVGRGADGRMYLHAGVGGGAFRARTQVGSGWGAMTAFATPTDMDLDGVPELLARRSDSTLHLYSFSSTGALRYRKQLGSGWNGMSWIIGMGDLNADRRGDTVGVNRGNGCLYAYVTTPSLALGSASKVGCGWSGMTFLASPGDLDGDRLGDLVARAADGGLWFYPGKAGGGVRSGTKVGSGWNAMAVIL</sequence>
<evidence type="ECO:0000256" key="1">
    <source>
        <dbReference type="ARBA" id="ARBA00022729"/>
    </source>
</evidence>
<organism evidence="4 5">
    <name type="scientific">Knoellia locipacati</name>
    <dbReference type="NCBI Taxonomy" id="882824"/>
    <lineage>
        <taxon>Bacteria</taxon>
        <taxon>Bacillati</taxon>
        <taxon>Actinomycetota</taxon>
        <taxon>Actinomycetes</taxon>
        <taxon>Micrococcales</taxon>
        <taxon>Intrasporangiaceae</taxon>
        <taxon>Knoellia</taxon>
    </lineage>
</organism>
<dbReference type="SUPFAM" id="SSF69318">
    <property type="entry name" value="Integrin alpha N-terminal domain"/>
    <property type="match status" value="1"/>
</dbReference>
<protein>
    <recommendedName>
        <fullName evidence="6">VCBS repeat-containing protein</fullName>
    </recommendedName>
</protein>
<evidence type="ECO:0000313" key="4">
    <source>
        <dbReference type="EMBL" id="GEQ12305.1"/>
    </source>
</evidence>
<feature type="region of interest" description="Disordered" evidence="2">
    <location>
        <begin position="28"/>
        <end position="67"/>
    </location>
</feature>
<dbReference type="InterPro" id="IPR028994">
    <property type="entry name" value="Integrin_alpha_N"/>
</dbReference>
<dbReference type="Pfam" id="PF13517">
    <property type="entry name" value="FG-GAP_3"/>
    <property type="match status" value="1"/>
</dbReference>
<keyword evidence="1 3" id="KW-0732">Signal</keyword>
<feature type="signal peptide" evidence="3">
    <location>
        <begin position="1"/>
        <end position="30"/>
    </location>
</feature>
<proteinExistence type="predicted"/>
<reference evidence="4 5" key="1">
    <citation type="submission" date="2019-07" db="EMBL/GenBank/DDBJ databases">
        <title>Whole genome shotgun sequence of Knoellia locipacati NBRC 109775.</title>
        <authorList>
            <person name="Hosoyama A."/>
            <person name="Uohara A."/>
            <person name="Ohji S."/>
            <person name="Ichikawa N."/>
        </authorList>
    </citation>
    <scope>NUCLEOTIDE SEQUENCE [LARGE SCALE GENOMIC DNA]</scope>
    <source>
        <strain evidence="4 5">NBRC 109775</strain>
    </source>
</reference>
<name>A0A512SWM3_9MICO</name>
<evidence type="ECO:0000313" key="5">
    <source>
        <dbReference type="Proteomes" id="UP000321793"/>
    </source>
</evidence>